<evidence type="ECO:0000313" key="1">
    <source>
        <dbReference type="EMBL" id="AIA83206.1"/>
    </source>
</evidence>
<name>A0A060BKD0_9CAUD</name>
<reference evidence="3 4" key="1">
    <citation type="submission" date="2014-01" db="EMBL/GenBank/DDBJ databases">
        <title>Sulfur oxidation genes in diverse deep-sea viruses.</title>
        <authorList>
            <person name="Anantharaman K."/>
            <person name="Duhaime M.B."/>
            <person name="Breier J.A."/>
            <person name="Toner B.M."/>
            <person name="Dick G.J."/>
        </authorList>
    </citation>
    <scope>NUCLEOTIDE SEQUENCE [LARGE SCALE GENOMIC DNA]</scope>
    <source>
        <strain evidence="1 4">KiloMoana</strain>
        <strain evidence="2">TahiMoana</strain>
    </source>
</reference>
<dbReference type="GeneID" id="26673064"/>
<dbReference type="Proteomes" id="UP000026988">
    <property type="component" value="Genome"/>
</dbReference>
<dbReference type="Proteomes" id="UP000242360">
    <property type="component" value="Segment"/>
</dbReference>
<dbReference type="KEGG" id="vg:26673064"/>
<protein>
    <submittedName>
        <fullName evidence="1">Putative phage protein</fullName>
    </submittedName>
</protein>
<organism evidence="1 4">
    <name type="scientific">Lauvirus lau218</name>
    <dbReference type="NCBI Taxonomy" id="1465639"/>
    <lineage>
        <taxon>Viruses</taxon>
        <taxon>Duplodnaviria</taxon>
        <taxon>Heunggongvirae</taxon>
        <taxon>Uroviricota</taxon>
        <taxon>Caudoviricetes</taxon>
        <taxon>Autographivirales</taxon>
        <taxon>Lauvirus</taxon>
    </lineage>
</organism>
<proteinExistence type="predicted"/>
<dbReference type="EMBL" id="KJ183193">
    <property type="protein sequence ID" value="AIA83257.1"/>
    <property type="molecule type" value="Genomic_DNA"/>
</dbReference>
<evidence type="ECO:0000313" key="2">
    <source>
        <dbReference type="EMBL" id="AIA83257.1"/>
    </source>
</evidence>
<accession>A0A060BKD0</accession>
<evidence type="ECO:0000313" key="3">
    <source>
        <dbReference type="Proteomes" id="UP000026988"/>
    </source>
</evidence>
<evidence type="ECO:0000313" key="4">
    <source>
        <dbReference type="Proteomes" id="UP000242360"/>
    </source>
</evidence>
<dbReference type="RefSeq" id="YP_009042174.1">
    <property type="nucleotide sequence ID" value="NC_024329.1"/>
</dbReference>
<dbReference type="EMBL" id="KJ183192">
    <property type="protein sequence ID" value="AIA83206.1"/>
    <property type="molecule type" value="Genomic_DNA"/>
</dbReference>
<sequence>MKLNTTLYADGENYFVVANSYDIVGIDGSYIIHLEGNPKKLYKLWIKYKKEIDIKNLYFMKIKGDYFKNHSEAVAGCDGLYKYIGS</sequence>